<evidence type="ECO:0000259" key="1">
    <source>
        <dbReference type="PROSITE" id="PS51384"/>
    </source>
</evidence>
<dbReference type="InterPro" id="IPR013113">
    <property type="entry name" value="SIP_FAD-bd"/>
</dbReference>
<dbReference type="SUPFAM" id="SSF63380">
    <property type="entry name" value="Riboflavin synthase domain-like"/>
    <property type="match status" value="1"/>
</dbReference>
<dbReference type="PANTHER" id="PTHR30157:SF0">
    <property type="entry name" value="NADPH-DEPENDENT FERRIC-CHELATE REDUCTASE"/>
    <property type="match status" value="1"/>
</dbReference>
<gene>
    <name evidence="2" type="ORF">FB468_3372</name>
</gene>
<dbReference type="RefSeq" id="WP_141888937.1">
    <property type="nucleotide sequence ID" value="NZ_BAAAUY010000018.1"/>
</dbReference>
<dbReference type="InterPro" id="IPR039374">
    <property type="entry name" value="SIP_fam"/>
</dbReference>
<protein>
    <submittedName>
        <fullName evidence="2">NADPH-dependent ferric siderophore reductase</fullName>
    </submittedName>
</protein>
<dbReference type="Gene3D" id="2.40.30.10">
    <property type="entry name" value="Translation factors"/>
    <property type="match status" value="1"/>
</dbReference>
<proteinExistence type="predicted"/>
<dbReference type="PROSITE" id="PS51384">
    <property type="entry name" value="FAD_FR"/>
    <property type="match status" value="1"/>
</dbReference>
<dbReference type="InterPro" id="IPR007037">
    <property type="entry name" value="SIP_rossman_dom"/>
</dbReference>
<sequence>MHTPSPSTERTTRRATATRDVVVTSREHVSEHMIRLTLAGHDLLAVVHETPGSWVKLFINEPDGFGEHGRAYTVRGFDPVADEIIIDVFLHGAGTVPEWAERCAIGSRARVGGPRPSGWPSRGAESLLLFGDETSLPAIAAMLEREHSHRSVSAFIELGDDRDRQDFELPRTSAAVTTWLTRGRGEKPGSQLLAAANDARFTPESGVWFAGEAASAHWFRHRLRDRGVAELHVKGYWRSGVGDYRE</sequence>
<name>A0A542XYE1_9MICO</name>
<dbReference type="Pfam" id="PF08021">
    <property type="entry name" value="FAD_binding_9"/>
    <property type="match status" value="1"/>
</dbReference>
<reference evidence="2 3" key="1">
    <citation type="submission" date="2019-06" db="EMBL/GenBank/DDBJ databases">
        <title>Sequencing the genomes of 1000 actinobacteria strains.</title>
        <authorList>
            <person name="Klenk H.-P."/>
        </authorList>
    </citation>
    <scope>NUCLEOTIDE SEQUENCE [LARGE SCALE GENOMIC DNA]</scope>
    <source>
        <strain evidence="2 3">DSM 8803</strain>
    </source>
</reference>
<dbReference type="AlphaFoldDB" id="A0A542XYE1"/>
<dbReference type="GO" id="GO:0016491">
    <property type="term" value="F:oxidoreductase activity"/>
    <property type="evidence" value="ECO:0007669"/>
    <property type="project" value="InterPro"/>
</dbReference>
<keyword evidence="3" id="KW-1185">Reference proteome</keyword>
<dbReference type="InterPro" id="IPR039261">
    <property type="entry name" value="FNR_nucleotide-bd"/>
</dbReference>
<accession>A0A542XYE1</accession>
<evidence type="ECO:0000313" key="3">
    <source>
        <dbReference type="Proteomes" id="UP000319094"/>
    </source>
</evidence>
<dbReference type="Gene3D" id="3.40.50.80">
    <property type="entry name" value="Nucleotide-binding domain of ferredoxin-NADP reductase (FNR) module"/>
    <property type="match status" value="1"/>
</dbReference>
<evidence type="ECO:0000313" key="2">
    <source>
        <dbReference type="EMBL" id="TQL40847.1"/>
    </source>
</evidence>
<dbReference type="PANTHER" id="PTHR30157">
    <property type="entry name" value="FERRIC REDUCTASE, NADPH-DEPENDENT"/>
    <property type="match status" value="1"/>
</dbReference>
<feature type="domain" description="FAD-binding FR-type" evidence="1">
    <location>
        <begin position="16"/>
        <end position="121"/>
    </location>
</feature>
<dbReference type="EMBL" id="VFON01000002">
    <property type="protein sequence ID" value="TQL40847.1"/>
    <property type="molecule type" value="Genomic_DNA"/>
</dbReference>
<dbReference type="OrthoDB" id="9814826at2"/>
<dbReference type="InterPro" id="IPR017938">
    <property type="entry name" value="Riboflavin_synthase-like_b-brl"/>
</dbReference>
<dbReference type="CDD" id="cd06193">
    <property type="entry name" value="siderophore_interacting"/>
    <property type="match status" value="1"/>
</dbReference>
<dbReference type="InterPro" id="IPR017927">
    <property type="entry name" value="FAD-bd_FR_type"/>
</dbReference>
<organism evidence="2 3">
    <name type="scientific">Leucobacter komagatae</name>
    <dbReference type="NCBI Taxonomy" id="55969"/>
    <lineage>
        <taxon>Bacteria</taxon>
        <taxon>Bacillati</taxon>
        <taxon>Actinomycetota</taxon>
        <taxon>Actinomycetes</taxon>
        <taxon>Micrococcales</taxon>
        <taxon>Microbacteriaceae</taxon>
        <taxon>Leucobacter</taxon>
    </lineage>
</organism>
<dbReference type="Pfam" id="PF04954">
    <property type="entry name" value="SIP"/>
    <property type="match status" value="1"/>
</dbReference>
<comment type="caution">
    <text evidence="2">The sequence shown here is derived from an EMBL/GenBank/DDBJ whole genome shotgun (WGS) entry which is preliminary data.</text>
</comment>
<dbReference type="Proteomes" id="UP000319094">
    <property type="component" value="Unassembled WGS sequence"/>
</dbReference>